<dbReference type="PANTHER" id="PTHR32071:SF38">
    <property type="entry name" value="PSP OPERON TRANSCRIPTIONAL ACTIVATOR"/>
    <property type="match status" value="1"/>
</dbReference>
<dbReference type="InterPro" id="IPR014317">
    <property type="entry name" value="Transcription_activator_PspF"/>
</dbReference>
<keyword evidence="6" id="KW-0010">Activator</keyword>
<name>A0ABV6PGY0_9SPHN</name>
<gene>
    <name evidence="9" type="primary">pspF</name>
    <name evidence="9" type="ORF">ACFFF7_02770</name>
</gene>
<dbReference type="InterPro" id="IPR009057">
    <property type="entry name" value="Homeodomain-like_sf"/>
</dbReference>
<keyword evidence="7" id="KW-0804">Transcription</keyword>
<dbReference type="Pfam" id="PF02954">
    <property type="entry name" value="HTH_8"/>
    <property type="match status" value="1"/>
</dbReference>
<dbReference type="PROSITE" id="PS50045">
    <property type="entry name" value="SIGMA54_INTERACT_4"/>
    <property type="match status" value="1"/>
</dbReference>
<dbReference type="InterPro" id="IPR002078">
    <property type="entry name" value="Sigma_54_int"/>
</dbReference>
<dbReference type="PRINTS" id="PR01590">
    <property type="entry name" value="HTHFIS"/>
</dbReference>
<keyword evidence="2" id="KW-0067">ATP-binding</keyword>
<dbReference type="SUPFAM" id="SSF52540">
    <property type="entry name" value="P-loop containing nucleoside triphosphate hydrolases"/>
    <property type="match status" value="1"/>
</dbReference>
<keyword evidence="4" id="KW-0805">Transcription regulation</keyword>
<dbReference type="RefSeq" id="WP_379479834.1">
    <property type="nucleotide sequence ID" value="NZ_JBHLTL010000001.1"/>
</dbReference>
<dbReference type="Gene3D" id="3.40.50.300">
    <property type="entry name" value="P-loop containing nucleotide triphosphate hydrolases"/>
    <property type="match status" value="1"/>
</dbReference>
<accession>A0ABV6PGY0</accession>
<keyword evidence="3" id="KW-0902">Two-component regulatory system</keyword>
<evidence type="ECO:0000259" key="8">
    <source>
        <dbReference type="PROSITE" id="PS50045"/>
    </source>
</evidence>
<evidence type="ECO:0000256" key="4">
    <source>
        <dbReference type="ARBA" id="ARBA00023015"/>
    </source>
</evidence>
<organism evidence="9 10">
    <name type="scientific">Novosphingobium aquiterrae</name>
    <dbReference type="NCBI Taxonomy" id="624388"/>
    <lineage>
        <taxon>Bacteria</taxon>
        <taxon>Pseudomonadati</taxon>
        <taxon>Pseudomonadota</taxon>
        <taxon>Alphaproteobacteria</taxon>
        <taxon>Sphingomonadales</taxon>
        <taxon>Sphingomonadaceae</taxon>
        <taxon>Novosphingobium</taxon>
    </lineage>
</organism>
<dbReference type="PROSITE" id="PS00688">
    <property type="entry name" value="SIGMA54_INTERACT_3"/>
    <property type="match status" value="1"/>
</dbReference>
<evidence type="ECO:0000256" key="6">
    <source>
        <dbReference type="ARBA" id="ARBA00023159"/>
    </source>
</evidence>
<dbReference type="Proteomes" id="UP001589943">
    <property type="component" value="Unassembled WGS sequence"/>
</dbReference>
<keyword evidence="1" id="KW-0547">Nucleotide-binding</keyword>
<dbReference type="Gene3D" id="1.10.8.60">
    <property type="match status" value="1"/>
</dbReference>
<feature type="domain" description="Sigma-54 factor interaction" evidence="8">
    <location>
        <begin position="7"/>
        <end position="237"/>
    </location>
</feature>
<dbReference type="SUPFAM" id="SSF46689">
    <property type="entry name" value="Homeodomain-like"/>
    <property type="match status" value="1"/>
</dbReference>
<dbReference type="SMART" id="SM00382">
    <property type="entry name" value="AAA"/>
    <property type="match status" value="1"/>
</dbReference>
<dbReference type="InterPro" id="IPR002197">
    <property type="entry name" value="HTH_Fis"/>
</dbReference>
<dbReference type="InterPro" id="IPR058031">
    <property type="entry name" value="AAA_lid_NorR"/>
</dbReference>
<keyword evidence="10" id="KW-1185">Reference proteome</keyword>
<evidence type="ECO:0000256" key="3">
    <source>
        <dbReference type="ARBA" id="ARBA00023012"/>
    </source>
</evidence>
<comment type="caution">
    <text evidence="9">The sequence shown here is derived from an EMBL/GenBank/DDBJ whole genome shotgun (WGS) entry which is preliminary data.</text>
</comment>
<evidence type="ECO:0000313" key="10">
    <source>
        <dbReference type="Proteomes" id="UP001589943"/>
    </source>
</evidence>
<dbReference type="Gene3D" id="1.10.10.60">
    <property type="entry name" value="Homeodomain-like"/>
    <property type="match status" value="1"/>
</dbReference>
<dbReference type="InterPro" id="IPR025944">
    <property type="entry name" value="Sigma_54_int_dom_CS"/>
</dbReference>
<sequence>MDRDVQFLGQSEAFLDAVDRTSRAAPMRRPVLVIGERGTGKELVAERLHRLSKRWGEPLVTLNCAALPETLIEAELFGHEQGAFTGATRARAGRFEEADKGTLFLDELATLSMGAQERLLRAVEYGEVTRIGSSRPIRVDVRIVAATNEDLPRLAEEGRFRADLLDRLSFDVITLPPLRAREGDIDVLADHFGRRMATELHWEQWPGFSANARRALEEYHWPGNVRELRNVVERAVYRWDSWDEPVGYIQFDPFDSPWKPAALPRAHRDAVPATDDTAPRPAAAHFDSITDLRGAVDAHERAILEHALGRNRYNQRQTAKALGLTYDQLRHCMKKHGLSEKGASASF</sequence>
<dbReference type="InterPro" id="IPR025943">
    <property type="entry name" value="Sigma_54_int_dom_ATP-bd_2"/>
</dbReference>
<dbReference type="Pfam" id="PF00158">
    <property type="entry name" value="Sigma54_activat"/>
    <property type="match status" value="1"/>
</dbReference>
<dbReference type="CDD" id="cd00009">
    <property type="entry name" value="AAA"/>
    <property type="match status" value="1"/>
</dbReference>
<keyword evidence="5" id="KW-0238">DNA-binding</keyword>
<evidence type="ECO:0000313" key="9">
    <source>
        <dbReference type="EMBL" id="MFC0588328.1"/>
    </source>
</evidence>
<dbReference type="NCBIfam" id="TIGR02974">
    <property type="entry name" value="phageshock_pspF"/>
    <property type="match status" value="1"/>
</dbReference>
<evidence type="ECO:0000256" key="2">
    <source>
        <dbReference type="ARBA" id="ARBA00022840"/>
    </source>
</evidence>
<proteinExistence type="predicted"/>
<protein>
    <submittedName>
        <fullName evidence="9">Phage shock protein operon transcriptional activator</fullName>
    </submittedName>
</protein>
<reference evidence="9 10" key="1">
    <citation type="submission" date="2024-09" db="EMBL/GenBank/DDBJ databases">
        <authorList>
            <person name="Sun Q."/>
            <person name="Mori K."/>
        </authorList>
    </citation>
    <scope>NUCLEOTIDE SEQUENCE [LARGE SCALE GENOMIC DNA]</scope>
    <source>
        <strain evidence="9 10">NCAIM B.02537</strain>
    </source>
</reference>
<dbReference type="Pfam" id="PF25601">
    <property type="entry name" value="AAA_lid_14"/>
    <property type="match status" value="1"/>
</dbReference>
<evidence type="ECO:0000256" key="7">
    <source>
        <dbReference type="ARBA" id="ARBA00023163"/>
    </source>
</evidence>
<evidence type="ECO:0000256" key="5">
    <source>
        <dbReference type="ARBA" id="ARBA00023125"/>
    </source>
</evidence>
<dbReference type="InterPro" id="IPR027417">
    <property type="entry name" value="P-loop_NTPase"/>
</dbReference>
<evidence type="ECO:0000256" key="1">
    <source>
        <dbReference type="ARBA" id="ARBA00022741"/>
    </source>
</evidence>
<dbReference type="PROSITE" id="PS00676">
    <property type="entry name" value="SIGMA54_INTERACT_2"/>
    <property type="match status" value="1"/>
</dbReference>
<dbReference type="PANTHER" id="PTHR32071">
    <property type="entry name" value="TRANSCRIPTIONAL REGULATORY PROTEIN"/>
    <property type="match status" value="1"/>
</dbReference>
<dbReference type="InterPro" id="IPR003593">
    <property type="entry name" value="AAA+_ATPase"/>
</dbReference>
<dbReference type="EMBL" id="JBHLTL010000001">
    <property type="protein sequence ID" value="MFC0588328.1"/>
    <property type="molecule type" value="Genomic_DNA"/>
</dbReference>